<organism evidence="11 12">
    <name type="scientific">Candidatus Cryptobacteroides gallistercoris</name>
    <dbReference type="NCBI Taxonomy" id="2840765"/>
    <lineage>
        <taxon>Bacteria</taxon>
        <taxon>Pseudomonadati</taxon>
        <taxon>Bacteroidota</taxon>
        <taxon>Bacteroidia</taxon>
        <taxon>Bacteroidales</taxon>
        <taxon>Candidatus Cryptobacteroides</taxon>
    </lineage>
</organism>
<evidence type="ECO:0000256" key="1">
    <source>
        <dbReference type="ARBA" id="ARBA00010541"/>
    </source>
</evidence>
<feature type="active site" description="Charge relay system" evidence="7">
    <location>
        <position position="123"/>
    </location>
</feature>
<evidence type="ECO:0000313" key="11">
    <source>
        <dbReference type="EMBL" id="MBO8454172.1"/>
    </source>
</evidence>
<keyword evidence="5" id="KW-0378">Hydrolase</keyword>
<dbReference type="PANTHER" id="PTHR22939:SF129">
    <property type="entry name" value="SERINE PROTEASE HTRA2, MITOCHONDRIAL"/>
    <property type="match status" value="1"/>
</dbReference>
<keyword evidence="3 9" id="KW-0732">Signal</keyword>
<feature type="binding site" evidence="8">
    <location>
        <position position="153"/>
    </location>
    <ligand>
        <name>substrate</name>
    </ligand>
</feature>
<evidence type="ECO:0000313" key="12">
    <source>
        <dbReference type="Proteomes" id="UP000771749"/>
    </source>
</evidence>
<dbReference type="InterPro" id="IPR009003">
    <property type="entry name" value="Peptidase_S1_PA"/>
</dbReference>
<dbReference type="NCBIfam" id="TIGR02037">
    <property type="entry name" value="degP_htrA_DO"/>
    <property type="match status" value="1"/>
</dbReference>
<reference evidence="11" key="2">
    <citation type="journal article" date="2021" name="PeerJ">
        <title>Extensive microbial diversity within the chicken gut microbiome revealed by metagenomics and culture.</title>
        <authorList>
            <person name="Gilroy R."/>
            <person name="Ravi A."/>
            <person name="Getino M."/>
            <person name="Pursley I."/>
            <person name="Horton D.L."/>
            <person name="Alikhan N.F."/>
            <person name="Baker D."/>
            <person name="Gharbi K."/>
            <person name="Hall N."/>
            <person name="Watson M."/>
            <person name="Adriaenssens E.M."/>
            <person name="Foster-Nyarko E."/>
            <person name="Jarju S."/>
            <person name="Secka A."/>
            <person name="Antonio M."/>
            <person name="Oren A."/>
            <person name="Chaudhuri R.R."/>
            <person name="La Ragione R."/>
            <person name="Hildebrand F."/>
            <person name="Pallen M.J."/>
        </authorList>
    </citation>
    <scope>NUCLEOTIDE SEQUENCE</scope>
    <source>
        <strain evidence="11">F1-3629</strain>
    </source>
</reference>
<protein>
    <submittedName>
        <fullName evidence="11">Do family serine endopeptidase</fullName>
    </submittedName>
</protein>
<dbReference type="Pfam" id="PF13180">
    <property type="entry name" value="PDZ_2"/>
    <property type="match status" value="1"/>
</dbReference>
<dbReference type="PANTHER" id="PTHR22939">
    <property type="entry name" value="SERINE PROTEASE FAMILY S1C HTRA-RELATED"/>
    <property type="match status" value="1"/>
</dbReference>
<comment type="similarity">
    <text evidence="1">Belongs to the peptidase S1C family.</text>
</comment>
<feature type="binding site" evidence="8">
    <location>
        <begin position="228"/>
        <end position="230"/>
    </location>
    <ligand>
        <name>substrate</name>
    </ligand>
</feature>
<dbReference type="InterPro" id="IPR001940">
    <property type="entry name" value="Peptidase_S1C"/>
</dbReference>
<dbReference type="PROSITE" id="PS50106">
    <property type="entry name" value="PDZ"/>
    <property type="match status" value="1"/>
</dbReference>
<keyword evidence="4" id="KW-0677">Repeat</keyword>
<dbReference type="GO" id="GO:0006508">
    <property type="term" value="P:proteolysis"/>
    <property type="evidence" value="ECO:0007669"/>
    <property type="project" value="UniProtKB-KW"/>
</dbReference>
<dbReference type="PRINTS" id="PR00834">
    <property type="entry name" value="PROTEASES2C"/>
</dbReference>
<gene>
    <name evidence="11" type="ORF">IAC07_05550</name>
</gene>
<evidence type="ECO:0000256" key="9">
    <source>
        <dbReference type="SAM" id="SignalP"/>
    </source>
</evidence>
<keyword evidence="6" id="KW-0720">Serine protease</keyword>
<reference evidence="11" key="1">
    <citation type="submission" date="2020-10" db="EMBL/GenBank/DDBJ databases">
        <authorList>
            <person name="Gilroy R."/>
        </authorList>
    </citation>
    <scope>NUCLEOTIDE SEQUENCE</scope>
    <source>
        <strain evidence="11">F1-3629</strain>
    </source>
</reference>
<feature type="signal peptide" evidence="9">
    <location>
        <begin position="1"/>
        <end position="21"/>
    </location>
</feature>
<comment type="caution">
    <text evidence="11">The sequence shown here is derived from an EMBL/GenBank/DDBJ whole genome shotgun (WGS) entry which is preliminary data.</text>
</comment>
<dbReference type="Gene3D" id="2.30.42.10">
    <property type="match status" value="2"/>
</dbReference>
<keyword evidence="2" id="KW-0645">Protease</keyword>
<accession>A0A940DR64</accession>
<dbReference type="EMBL" id="JADIMJ010000083">
    <property type="protein sequence ID" value="MBO8454172.1"/>
    <property type="molecule type" value="Genomic_DNA"/>
</dbReference>
<dbReference type="SUPFAM" id="SSF50156">
    <property type="entry name" value="PDZ domain-like"/>
    <property type="match status" value="1"/>
</dbReference>
<name>A0A940DR64_9BACT</name>
<dbReference type="Gene3D" id="2.40.10.120">
    <property type="match status" value="1"/>
</dbReference>
<feature type="active site" description="Charge relay system" evidence="7">
    <location>
        <position position="153"/>
    </location>
</feature>
<dbReference type="InterPro" id="IPR011782">
    <property type="entry name" value="Pept_S1C_Do"/>
</dbReference>
<evidence type="ECO:0000256" key="7">
    <source>
        <dbReference type="PIRSR" id="PIRSR611782-1"/>
    </source>
</evidence>
<feature type="binding site" evidence="8">
    <location>
        <position position="123"/>
    </location>
    <ligand>
        <name>substrate</name>
    </ligand>
</feature>
<evidence type="ECO:0000256" key="8">
    <source>
        <dbReference type="PIRSR" id="PIRSR611782-2"/>
    </source>
</evidence>
<dbReference type="Pfam" id="PF13365">
    <property type="entry name" value="Trypsin_2"/>
    <property type="match status" value="1"/>
</dbReference>
<evidence type="ECO:0000256" key="3">
    <source>
        <dbReference type="ARBA" id="ARBA00022729"/>
    </source>
</evidence>
<evidence type="ECO:0000256" key="4">
    <source>
        <dbReference type="ARBA" id="ARBA00022737"/>
    </source>
</evidence>
<dbReference type="SMART" id="SM00228">
    <property type="entry name" value="PDZ"/>
    <property type="match status" value="2"/>
</dbReference>
<evidence type="ECO:0000256" key="2">
    <source>
        <dbReference type="ARBA" id="ARBA00022670"/>
    </source>
</evidence>
<dbReference type="InterPro" id="IPR036034">
    <property type="entry name" value="PDZ_sf"/>
</dbReference>
<feature type="active site" description="Charge relay system" evidence="7">
    <location>
        <position position="230"/>
    </location>
</feature>
<dbReference type="AlphaFoldDB" id="A0A940DR64"/>
<dbReference type="Proteomes" id="UP000771749">
    <property type="component" value="Unassembled WGS sequence"/>
</dbReference>
<dbReference type="InterPro" id="IPR001478">
    <property type="entry name" value="PDZ"/>
</dbReference>
<sequence>MKKGIVTLLLAAVVGAAAAFAVVKLSGPDVRQGTYVSASEGGAPFRTVSLSETDYPDFTYAAESAVDAVVYVKVTVRDFTRTAPSSLFDFFFGYEDMPQERERVGSGSGVIIRPDGYIVTNNHVIEGASKIEVTLNNNKTFEAQLIGTDPATDVALIKIDAQGLPVVPFGNSDNLRLGEWVIAIGSPYDLRSTITAGIVSAKGRSMPNYNGEFKIESFIQTDAAVNPGNSGGALVDKAGNLVGINTAIVSQTGSYSGYSFAIPSNIVKKIVSDLIDFGSVRRAMLGVTMRPVDDKLAKELKLSSPNGVYIVEVLKGSAADEAGIKAGDVIVAVDSAKVVNASAVQEQVNRFHPGDETSVTVIRDGKEKVLEVKFKGTAAENGSVDDDGAVAFYGAKIKEAPKETLEKFGIDHGVEIVSVGPGKIMDAGVSEGFVMMFVNDQPVSKPQDVMNIIKKSKRAVYVEGMTPYGRVSYFGFGL</sequence>
<dbReference type="SUPFAM" id="SSF50494">
    <property type="entry name" value="Trypsin-like serine proteases"/>
    <property type="match status" value="1"/>
</dbReference>
<evidence type="ECO:0000256" key="5">
    <source>
        <dbReference type="ARBA" id="ARBA00022801"/>
    </source>
</evidence>
<proteinExistence type="inferred from homology"/>
<dbReference type="GO" id="GO:0004252">
    <property type="term" value="F:serine-type endopeptidase activity"/>
    <property type="evidence" value="ECO:0007669"/>
    <property type="project" value="InterPro"/>
</dbReference>
<evidence type="ECO:0000259" key="10">
    <source>
        <dbReference type="PROSITE" id="PS50106"/>
    </source>
</evidence>
<feature type="domain" description="PDZ" evidence="10">
    <location>
        <begin position="274"/>
        <end position="342"/>
    </location>
</feature>
<evidence type="ECO:0000256" key="6">
    <source>
        <dbReference type="ARBA" id="ARBA00022825"/>
    </source>
</evidence>
<feature type="chain" id="PRO_5037773058" evidence="9">
    <location>
        <begin position="22"/>
        <end position="478"/>
    </location>
</feature>